<comment type="caution">
    <text evidence="2">The sequence shown here is derived from an EMBL/GenBank/DDBJ whole genome shotgun (WGS) entry which is preliminary data.</text>
</comment>
<dbReference type="InterPro" id="IPR049250">
    <property type="entry name" value="DUF6883"/>
</dbReference>
<dbReference type="Pfam" id="PF21814">
    <property type="entry name" value="DUF6883"/>
    <property type="match status" value="1"/>
</dbReference>
<protein>
    <recommendedName>
        <fullName evidence="1">DUF6883 domain-containing protein</fullName>
    </recommendedName>
</protein>
<dbReference type="EMBL" id="DRIH01000046">
    <property type="protein sequence ID" value="HEC67456.1"/>
    <property type="molecule type" value="Genomic_DNA"/>
</dbReference>
<dbReference type="Proteomes" id="UP000885738">
    <property type="component" value="Unassembled WGS sequence"/>
</dbReference>
<feature type="domain" description="DUF6883" evidence="1">
    <location>
        <begin position="1"/>
        <end position="57"/>
    </location>
</feature>
<sequence>MEQDLRNQILPEDVMEVKETQYGQKFIIRGLLTGPAKKTVQIITVWAIIKYNKRRRYSKVYYGLSWRKR</sequence>
<gene>
    <name evidence="2" type="ORF">ENI35_01360</name>
</gene>
<proteinExistence type="predicted"/>
<organism evidence="2">
    <name type="scientific">Desulfofervidus auxilii</name>
    <dbReference type="NCBI Taxonomy" id="1621989"/>
    <lineage>
        <taxon>Bacteria</taxon>
        <taxon>Pseudomonadati</taxon>
        <taxon>Thermodesulfobacteriota</taxon>
        <taxon>Candidatus Desulfofervidia</taxon>
        <taxon>Candidatus Desulfofervidales</taxon>
        <taxon>Candidatus Desulfofervidaceae</taxon>
        <taxon>Candidatus Desulfofervidus</taxon>
    </lineage>
</organism>
<evidence type="ECO:0000313" key="2">
    <source>
        <dbReference type="EMBL" id="HEC67456.1"/>
    </source>
</evidence>
<dbReference type="AlphaFoldDB" id="A0A7C2AKN1"/>
<accession>A0A7C2AKN1</accession>
<reference evidence="2" key="1">
    <citation type="journal article" date="2020" name="mSystems">
        <title>Genome- and Community-Level Interaction Insights into Carbon Utilization and Element Cycling Functions of Hydrothermarchaeota in Hydrothermal Sediment.</title>
        <authorList>
            <person name="Zhou Z."/>
            <person name="Liu Y."/>
            <person name="Xu W."/>
            <person name="Pan J."/>
            <person name="Luo Z.H."/>
            <person name="Li M."/>
        </authorList>
    </citation>
    <scope>NUCLEOTIDE SEQUENCE [LARGE SCALE GENOMIC DNA]</scope>
    <source>
        <strain evidence="2">HyVt-389</strain>
    </source>
</reference>
<evidence type="ECO:0000259" key="1">
    <source>
        <dbReference type="Pfam" id="PF21814"/>
    </source>
</evidence>
<name>A0A7C2AKN1_DESA2</name>